<comment type="similarity">
    <text evidence="1">Belongs to the GSP E family.</text>
</comment>
<dbReference type="Pfam" id="PF00437">
    <property type="entry name" value="T2SSE"/>
    <property type="match status" value="1"/>
</dbReference>
<dbReference type="PANTHER" id="PTHR30258:SF1">
    <property type="entry name" value="PROTEIN TRANSPORT PROTEIN HOFB HOMOLOG"/>
    <property type="match status" value="1"/>
</dbReference>
<dbReference type="AlphaFoldDB" id="A0A955I9F3"/>
<dbReference type="PROSITE" id="PS00662">
    <property type="entry name" value="T2SP_E"/>
    <property type="match status" value="1"/>
</dbReference>
<evidence type="ECO:0000313" key="7">
    <source>
        <dbReference type="Proteomes" id="UP000775877"/>
    </source>
</evidence>
<evidence type="ECO:0000256" key="3">
    <source>
        <dbReference type="ARBA" id="ARBA00022840"/>
    </source>
</evidence>
<evidence type="ECO:0000313" key="6">
    <source>
        <dbReference type="EMBL" id="MCA9380741.1"/>
    </source>
</evidence>
<proteinExistence type="inferred from homology"/>
<dbReference type="PANTHER" id="PTHR30258">
    <property type="entry name" value="TYPE II SECRETION SYSTEM PROTEIN GSPE-RELATED"/>
    <property type="match status" value="1"/>
</dbReference>
<evidence type="ECO:0000256" key="2">
    <source>
        <dbReference type="ARBA" id="ARBA00022741"/>
    </source>
</evidence>
<dbReference type="GO" id="GO:0005886">
    <property type="term" value="C:plasma membrane"/>
    <property type="evidence" value="ECO:0007669"/>
    <property type="project" value="TreeGrafter"/>
</dbReference>
<keyword evidence="2" id="KW-0547">Nucleotide-binding</keyword>
<evidence type="ECO:0000256" key="4">
    <source>
        <dbReference type="SAM" id="MobiDB-lite"/>
    </source>
</evidence>
<protein>
    <submittedName>
        <fullName evidence="6">Type II/IV secretion system protein</fullName>
    </submittedName>
</protein>
<keyword evidence="3" id="KW-0067">ATP-binding</keyword>
<dbReference type="InterPro" id="IPR001482">
    <property type="entry name" value="T2SS/T4SS_dom"/>
</dbReference>
<gene>
    <name evidence="6" type="ORF">KC678_00560</name>
</gene>
<organism evidence="6 7">
    <name type="scientific">Candidatus Dojkabacteria bacterium</name>
    <dbReference type="NCBI Taxonomy" id="2099670"/>
    <lineage>
        <taxon>Bacteria</taxon>
        <taxon>Candidatus Dojkabacteria</taxon>
    </lineage>
</organism>
<dbReference type="GO" id="GO:0005524">
    <property type="term" value="F:ATP binding"/>
    <property type="evidence" value="ECO:0007669"/>
    <property type="project" value="UniProtKB-KW"/>
</dbReference>
<dbReference type="SUPFAM" id="SSF52540">
    <property type="entry name" value="P-loop containing nucleoside triphosphate hydrolases"/>
    <property type="match status" value="1"/>
</dbReference>
<name>A0A955I9F3_9BACT</name>
<feature type="compositionally biased region" description="Polar residues" evidence="4">
    <location>
        <begin position="29"/>
        <end position="41"/>
    </location>
</feature>
<sequence>MAKTKELKTDDPALEQPQQMSEAEKKIQEANSTPVAVQTAESTEERGITGMLNDIVLTALNKRASDIHLEPHEGKMVVRYRIDGILKDVYNIEKKYEETLVFKVKVNAKLRTDEHFAPQDGRIRFNFDEKLDTRISILPTAKGEKVVIRLLSQRGRSFKLSDLGFRENELKMVKKAYMKPYGSIFASGPTGSGKTTSLYAILQTINSREINITTVEDPVEYEIDGVNHVQINKKGGLTFGDGLRSILRQDPDVIMVGEIRDSETAKIATNAALTGHLVLSTIHTNDAVTTIPRLIDMGVEPYLVATTVNLVIAQRLARKIDESKKQAKKLSQEEYDELKLYRPDIAAHLKVGDTVYEPEAPKGTATIEDGYKGRVGLYEVLEVSEEIRKIIITGANTDQIYNQARKEGLKLILEDGIEKMREGVISLSELIRVTALKE</sequence>
<evidence type="ECO:0000259" key="5">
    <source>
        <dbReference type="PROSITE" id="PS00662"/>
    </source>
</evidence>
<feature type="domain" description="Bacterial type II secretion system protein E" evidence="5">
    <location>
        <begin position="247"/>
        <end position="261"/>
    </location>
</feature>
<dbReference type="Proteomes" id="UP000775877">
    <property type="component" value="Unassembled WGS sequence"/>
</dbReference>
<dbReference type="Gene3D" id="3.30.450.90">
    <property type="match status" value="1"/>
</dbReference>
<feature type="compositionally biased region" description="Basic and acidic residues" evidence="4">
    <location>
        <begin position="1"/>
        <end position="11"/>
    </location>
</feature>
<dbReference type="GO" id="GO:0016887">
    <property type="term" value="F:ATP hydrolysis activity"/>
    <property type="evidence" value="ECO:0007669"/>
    <property type="project" value="TreeGrafter"/>
</dbReference>
<dbReference type="Gene3D" id="3.40.50.300">
    <property type="entry name" value="P-loop containing nucleotide triphosphate hydrolases"/>
    <property type="match status" value="1"/>
</dbReference>
<dbReference type="EMBL" id="JAGQLJ010000009">
    <property type="protein sequence ID" value="MCA9380741.1"/>
    <property type="molecule type" value="Genomic_DNA"/>
</dbReference>
<reference evidence="6" key="2">
    <citation type="journal article" date="2021" name="Microbiome">
        <title>Successional dynamics and alternative stable states in a saline activated sludge microbial community over 9 years.</title>
        <authorList>
            <person name="Wang Y."/>
            <person name="Ye J."/>
            <person name="Ju F."/>
            <person name="Liu L."/>
            <person name="Boyd J.A."/>
            <person name="Deng Y."/>
            <person name="Parks D.H."/>
            <person name="Jiang X."/>
            <person name="Yin X."/>
            <person name="Woodcroft B.J."/>
            <person name="Tyson G.W."/>
            <person name="Hugenholtz P."/>
            <person name="Polz M.F."/>
            <person name="Zhang T."/>
        </authorList>
    </citation>
    <scope>NUCLEOTIDE SEQUENCE</scope>
    <source>
        <strain evidence="6">HKST-UBA13</strain>
    </source>
</reference>
<reference evidence="6" key="1">
    <citation type="submission" date="2020-04" db="EMBL/GenBank/DDBJ databases">
        <authorList>
            <person name="Zhang T."/>
        </authorList>
    </citation>
    <scope>NUCLEOTIDE SEQUENCE</scope>
    <source>
        <strain evidence="6">HKST-UBA13</strain>
    </source>
</reference>
<comment type="caution">
    <text evidence="6">The sequence shown here is derived from an EMBL/GenBank/DDBJ whole genome shotgun (WGS) entry which is preliminary data.</text>
</comment>
<evidence type="ECO:0000256" key="1">
    <source>
        <dbReference type="ARBA" id="ARBA00006611"/>
    </source>
</evidence>
<accession>A0A955I9F3</accession>
<feature type="region of interest" description="Disordered" evidence="4">
    <location>
        <begin position="1"/>
        <end position="44"/>
    </location>
</feature>
<dbReference type="CDD" id="cd01129">
    <property type="entry name" value="PulE-GspE-like"/>
    <property type="match status" value="1"/>
</dbReference>
<dbReference type="InterPro" id="IPR027417">
    <property type="entry name" value="P-loop_NTPase"/>
</dbReference>